<dbReference type="EMBL" id="CAKOGP040001714">
    <property type="protein sequence ID" value="CAJ1946648.1"/>
    <property type="molecule type" value="Genomic_DNA"/>
</dbReference>
<name>A0AAD2JGK0_9STRA</name>
<dbReference type="AlphaFoldDB" id="A0AAD2JGK0"/>
<gene>
    <name evidence="1" type="ORF">CYCCA115_LOCUS10768</name>
</gene>
<protein>
    <submittedName>
        <fullName evidence="1">Uncharacterized protein</fullName>
    </submittedName>
</protein>
<evidence type="ECO:0000313" key="2">
    <source>
        <dbReference type="Proteomes" id="UP001295423"/>
    </source>
</evidence>
<dbReference type="Proteomes" id="UP001295423">
    <property type="component" value="Unassembled WGS sequence"/>
</dbReference>
<accession>A0AAD2JGK0</accession>
<keyword evidence="2" id="KW-1185">Reference proteome</keyword>
<evidence type="ECO:0000313" key="1">
    <source>
        <dbReference type="EMBL" id="CAJ1946648.1"/>
    </source>
</evidence>
<proteinExistence type="predicted"/>
<organism evidence="1 2">
    <name type="scientific">Cylindrotheca closterium</name>
    <dbReference type="NCBI Taxonomy" id="2856"/>
    <lineage>
        <taxon>Eukaryota</taxon>
        <taxon>Sar</taxon>
        <taxon>Stramenopiles</taxon>
        <taxon>Ochrophyta</taxon>
        <taxon>Bacillariophyta</taxon>
        <taxon>Bacillariophyceae</taxon>
        <taxon>Bacillariophycidae</taxon>
        <taxon>Bacillariales</taxon>
        <taxon>Bacillariaceae</taxon>
        <taxon>Cylindrotheca</taxon>
    </lineage>
</organism>
<comment type="caution">
    <text evidence="1">The sequence shown here is derived from an EMBL/GenBank/DDBJ whole genome shotgun (WGS) entry which is preliminary data.</text>
</comment>
<sequence>MTDIYLNCNSSNLKVAEALKKEVESRSKLAVAVLDNKDDEDEENLDFMNNIARAKQMIIILTKGHATITAWVIDRNYHRIEIFHRRQQNTMMTMTRKPQYIDFSKSQSSGMQKLLALLQPTTENKVMLSGTKRPPYSISKVWKKRTKGARTNQQGALLLL</sequence>
<reference evidence="1" key="1">
    <citation type="submission" date="2023-08" db="EMBL/GenBank/DDBJ databases">
        <authorList>
            <person name="Audoor S."/>
            <person name="Bilcke G."/>
        </authorList>
    </citation>
    <scope>NUCLEOTIDE SEQUENCE</scope>
</reference>